<feature type="transmembrane region" description="Helical" evidence="6">
    <location>
        <begin position="505"/>
        <end position="526"/>
    </location>
</feature>
<dbReference type="InterPro" id="IPR029485">
    <property type="entry name" value="CAT_C"/>
</dbReference>
<evidence type="ECO:0000256" key="5">
    <source>
        <dbReference type="SAM" id="MobiDB-lite"/>
    </source>
</evidence>
<dbReference type="GO" id="GO:0005886">
    <property type="term" value="C:plasma membrane"/>
    <property type="evidence" value="ECO:0007669"/>
    <property type="project" value="TreeGrafter"/>
</dbReference>
<comment type="caution">
    <text evidence="8">The sequence shown here is derived from an EMBL/GenBank/DDBJ whole genome shotgun (WGS) entry which is preliminary data.</text>
</comment>
<dbReference type="Pfam" id="PF13906">
    <property type="entry name" value="AA_permease_C"/>
    <property type="match status" value="1"/>
</dbReference>
<keyword evidence="4 6" id="KW-0472">Membrane</keyword>
<feature type="transmembrane region" description="Helical" evidence="6">
    <location>
        <begin position="382"/>
        <end position="402"/>
    </location>
</feature>
<evidence type="ECO:0000256" key="1">
    <source>
        <dbReference type="ARBA" id="ARBA00004141"/>
    </source>
</evidence>
<feature type="compositionally biased region" description="Low complexity" evidence="5">
    <location>
        <begin position="616"/>
        <end position="628"/>
    </location>
</feature>
<feature type="transmembrane region" description="Helical" evidence="6">
    <location>
        <begin position="357"/>
        <end position="376"/>
    </location>
</feature>
<evidence type="ECO:0000256" key="3">
    <source>
        <dbReference type="ARBA" id="ARBA00022989"/>
    </source>
</evidence>
<evidence type="ECO:0000256" key="6">
    <source>
        <dbReference type="SAM" id="Phobius"/>
    </source>
</evidence>
<dbReference type="Proteomes" id="UP001163046">
    <property type="component" value="Unassembled WGS sequence"/>
</dbReference>
<name>A0A9X0D617_9CNID</name>
<dbReference type="PANTHER" id="PTHR43243">
    <property type="entry name" value="INNER MEMBRANE TRANSPORTER YGJI-RELATED"/>
    <property type="match status" value="1"/>
</dbReference>
<feature type="domain" description="Cationic amino acid transporter C-terminal" evidence="7">
    <location>
        <begin position="536"/>
        <end position="585"/>
    </location>
</feature>
<feature type="transmembrane region" description="Helical" evidence="6">
    <location>
        <begin position="307"/>
        <end position="336"/>
    </location>
</feature>
<protein>
    <recommendedName>
        <fullName evidence="7">Cationic amino acid transporter C-terminal domain-containing protein</fullName>
    </recommendedName>
</protein>
<feature type="transmembrane region" description="Helical" evidence="6">
    <location>
        <begin position="533"/>
        <end position="555"/>
    </location>
</feature>
<sequence>MSCTNFLKLLFRSRRNDLTGEDTLFNRCLTVLDVILLGMGSMLGPGLYVATGQIARDTAGPAIVISLVIAAVPAILSSLCYAEFAARVSKTGSSYVYTYLALGEIWAFIIGWNLILENVLASALLGNEFSKFVNSVSGQRISKFMTENVAHWSVKGFRQFPDFIAFTVVIVFTVLAATGPRKPALFMRFATLINLLVVLFIVLTGFYFMDTTNWETIEKFAPYGFNGIMTGASLSYFSFLGFDIINSASEETNNPRRVVPFANAVSTYIGVFIYLITAAILTLIIPYKKLSFYSPLTDAFSYTGFGIGKYFVAIGGFFGMSTAILTFNYAGTRLIYAMANDGLLFQSLAKISNRTRIPLRATLIFGFSAAGISLFLDLNDLVEMLSIGTLMAYTAVSLAVLLERYRPLPLLEFQTDGEDDDMTEDEAITCCGKLSEGIKKRLHKPSTVYGTKNDLRSRLGEKPSDETHRLAGIAAACLLFAVYGFSMTVSPGSGLAHITQQNPVIIFVSCLMVLIIILSMVLLFLLPTNRMRVVHAVPCTPFVPLTSIFTNIYLLTNLSRWTWARFAAWMFIGMAIYFMYGIHNSKEALSGDGPSRDFLQRLTQPTRGVPVRTGTPSSEEGPMSPSSESENDDEGFQFNLLTSEDESPKQSLIKKKEKKKEEETEQQD</sequence>
<keyword evidence="3 6" id="KW-1133">Transmembrane helix</keyword>
<feature type="transmembrane region" description="Helical" evidence="6">
    <location>
        <begin position="189"/>
        <end position="208"/>
    </location>
</feature>
<comment type="subcellular location">
    <subcellularLocation>
        <location evidence="1">Membrane</location>
        <topology evidence="1">Multi-pass membrane protein</topology>
    </subcellularLocation>
</comment>
<evidence type="ECO:0000256" key="4">
    <source>
        <dbReference type="ARBA" id="ARBA00023136"/>
    </source>
</evidence>
<evidence type="ECO:0000256" key="2">
    <source>
        <dbReference type="ARBA" id="ARBA00022692"/>
    </source>
</evidence>
<dbReference type="Gene3D" id="1.20.1740.10">
    <property type="entry name" value="Amino acid/polyamine transporter I"/>
    <property type="match status" value="2"/>
</dbReference>
<feature type="transmembrane region" description="Helical" evidence="6">
    <location>
        <begin position="265"/>
        <end position="287"/>
    </location>
</feature>
<dbReference type="AlphaFoldDB" id="A0A9X0D617"/>
<reference evidence="8" key="1">
    <citation type="submission" date="2023-01" db="EMBL/GenBank/DDBJ databases">
        <title>Genome assembly of the deep-sea coral Lophelia pertusa.</title>
        <authorList>
            <person name="Herrera S."/>
            <person name="Cordes E."/>
        </authorList>
    </citation>
    <scope>NUCLEOTIDE SEQUENCE</scope>
    <source>
        <strain evidence="8">USNM1676648</strain>
        <tissue evidence="8">Polyp</tissue>
    </source>
</reference>
<feature type="transmembrane region" description="Helical" evidence="6">
    <location>
        <begin position="63"/>
        <end position="84"/>
    </location>
</feature>
<evidence type="ECO:0000259" key="7">
    <source>
        <dbReference type="Pfam" id="PF13906"/>
    </source>
</evidence>
<organism evidence="8 9">
    <name type="scientific">Desmophyllum pertusum</name>
    <dbReference type="NCBI Taxonomy" id="174260"/>
    <lineage>
        <taxon>Eukaryota</taxon>
        <taxon>Metazoa</taxon>
        <taxon>Cnidaria</taxon>
        <taxon>Anthozoa</taxon>
        <taxon>Hexacorallia</taxon>
        <taxon>Scleractinia</taxon>
        <taxon>Caryophylliina</taxon>
        <taxon>Caryophylliidae</taxon>
        <taxon>Desmophyllum</taxon>
    </lineage>
</organism>
<feature type="transmembrane region" description="Helical" evidence="6">
    <location>
        <begin position="561"/>
        <end position="580"/>
    </location>
</feature>
<evidence type="ECO:0000313" key="8">
    <source>
        <dbReference type="EMBL" id="KAJ7387851.1"/>
    </source>
</evidence>
<dbReference type="PANTHER" id="PTHR43243:SF105">
    <property type="entry name" value="CATIONIC AMINO ACID TRANSPORTER C-TERMINAL DOMAIN-CONTAINING PROTEIN"/>
    <property type="match status" value="1"/>
</dbReference>
<keyword evidence="2 6" id="KW-0812">Transmembrane</keyword>
<keyword evidence="9" id="KW-1185">Reference proteome</keyword>
<dbReference type="EMBL" id="MU825873">
    <property type="protein sequence ID" value="KAJ7387851.1"/>
    <property type="molecule type" value="Genomic_DNA"/>
</dbReference>
<feature type="transmembrane region" description="Helical" evidence="6">
    <location>
        <begin position="467"/>
        <end position="485"/>
    </location>
</feature>
<feature type="transmembrane region" description="Helical" evidence="6">
    <location>
        <begin position="220"/>
        <end position="245"/>
    </location>
</feature>
<proteinExistence type="predicted"/>
<gene>
    <name evidence="8" type="ORF">OS493_001198</name>
</gene>
<feature type="transmembrane region" description="Helical" evidence="6">
    <location>
        <begin position="96"/>
        <end position="115"/>
    </location>
</feature>
<feature type="region of interest" description="Disordered" evidence="5">
    <location>
        <begin position="594"/>
        <end position="668"/>
    </location>
</feature>
<dbReference type="OrthoDB" id="5982228at2759"/>
<feature type="transmembrane region" description="Helical" evidence="6">
    <location>
        <begin position="24"/>
        <end position="43"/>
    </location>
</feature>
<dbReference type="Pfam" id="PF13520">
    <property type="entry name" value="AA_permease_2"/>
    <property type="match status" value="1"/>
</dbReference>
<dbReference type="InterPro" id="IPR002293">
    <property type="entry name" value="AA/rel_permease1"/>
</dbReference>
<evidence type="ECO:0000313" key="9">
    <source>
        <dbReference type="Proteomes" id="UP001163046"/>
    </source>
</evidence>
<feature type="transmembrane region" description="Helical" evidence="6">
    <location>
        <begin position="160"/>
        <end position="177"/>
    </location>
</feature>
<accession>A0A9X0D617</accession>
<dbReference type="GO" id="GO:0015171">
    <property type="term" value="F:amino acid transmembrane transporter activity"/>
    <property type="evidence" value="ECO:0007669"/>
    <property type="project" value="TreeGrafter"/>
</dbReference>